<dbReference type="CDD" id="cd19410">
    <property type="entry name" value="HK9-like_sensor"/>
    <property type="match status" value="1"/>
</dbReference>
<gene>
    <name evidence="3" type="ORF">LS41612_00675</name>
</gene>
<organism evidence="3 4">
    <name type="scientific">Lysinibacillus sphaericus</name>
    <name type="common">Bacillus sphaericus</name>
    <dbReference type="NCBI Taxonomy" id="1421"/>
    <lineage>
        <taxon>Bacteria</taxon>
        <taxon>Bacillati</taxon>
        <taxon>Bacillota</taxon>
        <taxon>Bacilli</taxon>
        <taxon>Bacillales</taxon>
        <taxon>Bacillaceae</taxon>
        <taxon>Lysinibacillus</taxon>
    </lineage>
</organism>
<feature type="transmembrane region" description="Helical" evidence="1">
    <location>
        <begin position="24"/>
        <end position="42"/>
    </location>
</feature>
<evidence type="ECO:0000313" key="4">
    <source>
        <dbReference type="Proteomes" id="UP000238825"/>
    </source>
</evidence>
<dbReference type="AlphaFoldDB" id="A0A2S0JUU5"/>
<dbReference type="Proteomes" id="UP000238825">
    <property type="component" value="Chromosome"/>
</dbReference>
<dbReference type="EMBL" id="CP019980">
    <property type="protein sequence ID" value="AVK94912.1"/>
    <property type="molecule type" value="Genomic_DNA"/>
</dbReference>
<feature type="domain" description="CHASE3" evidence="2">
    <location>
        <begin position="61"/>
        <end position="153"/>
    </location>
</feature>
<name>A0A2S0JUU5_LYSSH</name>
<accession>A0A2S0JUU5</accession>
<evidence type="ECO:0000256" key="1">
    <source>
        <dbReference type="SAM" id="Phobius"/>
    </source>
</evidence>
<evidence type="ECO:0000259" key="2">
    <source>
        <dbReference type="Pfam" id="PF05227"/>
    </source>
</evidence>
<evidence type="ECO:0000313" key="3">
    <source>
        <dbReference type="EMBL" id="AVK94912.1"/>
    </source>
</evidence>
<keyword evidence="1" id="KW-0472">Membrane</keyword>
<proteinExistence type="predicted"/>
<dbReference type="Pfam" id="PF05227">
    <property type="entry name" value="CHASE3"/>
    <property type="match status" value="1"/>
</dbReference>
<dbReference type="InterPro" id="IPR007891">
    <property type="entry name" value="CHASE3"/>
</dbReference>
<protein>
    <recommendedName>
        <fullName evidence="2">CHASE3 domain-containing protein</fullName>
    </recommendedName>
</protein>
<sequence length="180" mass="20717">MLVGQVKVGNTMDKKMKMGIRTKITLGYVVIILCLLASVIILNNQITSLQKERNFIIKYDSQVQTLTNRIEKYILDMETSQRGYIITGDSSYLEPYENAEENWKIDYDELYQLLENRGNQQKKLETIKATIEHWIATSGEPTIHLKKEKNTVAGLTPIYKTVIKKALPNQLSVLNRRLVV</sequence>
<keyword evidence="1" id="KW-0812">Transmembrane</keyword>
<reference evidence="3 4" key="1">
    <citation type="submission" date="2017-03" db="EMBL/GenBank/DDBJ databases">
        <title>The whole genome sequencing and assembly of Lysinibacillus sphaericus DSM 28T strain.</title>
        <authorList>
            <person name="Lee Y.-J."/>
            <person name="Yi H."/>
            <person name="Bahn Y.-S."/>
            <person name="Kim J.F."/>
            <person name="Lee D.-W."/>
        </authorList>
    </citation>
    <scope>NUCLEOTIDE SEQUENCE [LARGE SCALE GENOMIC DNA]</scope>
    <source>
        <strain evidence="3 4">DSM 28</strain>
    </source>
</reference>
<keyword evidence="1" id="KW-1133">Transmembrane helix</keyword>